<organism evidence="1 2">
    <name type="scientific">Lichtheimia corymbifera JMRC:FSU:9682</name>
    <dbReference type="NCBI Taxonomy" id="1263082"/>
    <lineage>
        <taxon>Eukaryota</taxon>
        <taxon>Fungi</taxon>
        <taxon>Fungi incertae sedis</taxon>
        <taxon>Mucoromycota</taxon>
        <taxon>Mucoromycotina</taxon>
        <taxon>Mucoromycetes</taxon>
        <taxon>Mucorales</taxon>
        <taxon>Lichtheimiaceae</taxon>
        <taxon>Lichtheimia</taxon>
    </lineage>
</organism>
<dbReference type="Proteomes" id="UP000027586">
    <property type="component" value="Unassembled WGS sequence"/>
</dbReference>
<gene>
    <name evidence="1" type="ORF">LCOR_08870.1</name>
</gene>
<dbReference type="VEuPathDB" id="FungiDB:LCOR_08870.1"/>
<dbReference type="OrthoDB" id="10549609at2759"/>
<proteinExistence type="predicted"/>
<reference evidence="1" key="1">
    <citation type="submission" date="2013-08" db="EMBL/GenBank/DDBJ databases">
        <title>Gene expansion shapes genome architecture in the human pathogen Lichtheimia corymbifera: an evolutionary genomics analysis in the ancient terrestrial Mucorales (Mucoromycotina).</title>
        <authorList>
            <person name="Schwartze V.U."/>
            <person name="Winter S."/>
            <person name="Shelest E."/>
            <person name="Marcet-Houben M."/>
            <person name="Horn F."/>
            <person name="Wehner S."/>
            <person name="Hoffmann K."/>
            <person name="Riege K."/>
            <person name="Sammeth M."/>
            <person name="Nowrousian M."/>
            <person name="Valiante V."/>
            <person name="Linde J."/>
            <person name="Jacobsen I.D."/>
            <person name="Marz M."/>
            <person name="Brakhage A.A."/>
            <person name="Gabaldon T."/>
            <person name="Bocker S."/>
            <person name="Voigt K."/>
        </authorList>
    </citation>
    <scope>NUCLEOTIDE SEQUENCE [LARGE SCALE GENOMIC DNA]</scope>
    <source>
        <strain evidence="1">FSU 9682</strain>
    </source>
</reference>
<comment type="caution">
    <text evidence="1">The sequence shown here is derived from an EMBL/GenBank/DDBJ whole genome shotgun (WGS) entry which is preliminary data.</text>
</comment>
<protein>
    <submittedName>
        <fullName evidence="1">Uncharacterized protein</fullName>
    </submittedName>
</protein>
<keyword evidence="2" id="KW-1185">Reference proteome</keyword>
<dbReference type="AlphaFoldDB" id="A0A068S6J2"/>
<sequence>MKEPTASAAGDNVTSNGSTIHVNAPVHTMIGCAQNITYALEKTYDDIIAGPSIEQWDNDDIEPTTLTHGASLDRALLFRWAYDLCAKKVTTISTSALQVIEEQSAQDEGDVLTKLAAKVLSNYKDASLSSLRALKMHSQSQWDQAKIDAKFDVPPLPTNIQDIFMTANEFLADGDEEEVGTRRQALKYLATKEAELLDENEDSLALRNTSTLLAFAMSNAGGRPGQLDKKNRHRGVVYLMEVSLRDTSLALRM</sequence>
<dbReference type="EMBL" id="CBTN010000051">
    <property type="protein sequence ID" value="CDH57988.1"/>
    <property type="molecule type" value="Genomic_DNA"/>
</dbReference>
<accession>A0A068S6J2</accession>
<name>A0A068S6J2_9FUNG</name>
<evidence type="ECO:0000313" key="1">
    <source>
        <dbReference type="EMBL" id="CDH57988.1"/>
    </source>
</evidence>
<evidence type="ECO:0000313" key="2">
    <source>
        <dbReference type="Proteomes" id="UP000027586"/>
    </source>
</evidence>
<dbReference type="PROSITE" id="PS51257">
    <property type="entry name" value="PROKAR_LIPOPROTEIN"/>
    <property type="match status" value="1"/>
</dbReference>